<evidence type="ECO:0000256" key="8">
    <source>
        <dbReference type="ARBA" id="ARBA00023015"/>
    </source>
</evidence>
<proteinExistence type="inferred from homology"/>
<dbReference type="InterPro" id="IPR013087">
    <property type="entry name" value="Znf_C2H2_type"/>
</dbReference>
<dbReference type="PROSITE" id="PS00028">
    <property type="entry name" value="ZINC_FINGER_C2H2_1"/>
    <property type="match status" value="6"/>
</dbReference>
<accession>A0A9Q1CCS4</accession>
<feature type="domain" description="C2H2-type" evidence="16">
    <location>
        <begin position="517"/>
        <end position="544"/>
    </location>
</feature>
<dbReference type="FunFam" id="3.30.160.60:FF:000049">
    <property type="entry name" value="transcriptional repressor CTCF isoform X1"/>
    <property type="match status" value="2"/>
</dbReference>
<dbReference type="FunFam" id="3.30.160.60:FF:000373">
    <property type="entry name" value="Putative transcriptional repressor ctcf"/>
    <property type="match status" value="1"/>
</dbReference>
<evidence type="ECO:0000256" key="4">
    <source>
        <dbReference type="ARBA" id="ARBA00022723"/>
    </source>
</evidence>
<keyword evidence="4" id="KW-0479">Metal-binding</keyword>
<dbReference type="GO" id="GO:0043565">
    <property type="term" value="F:sequence-specific DNA binding"/>
    <property type="evidence" value="ECO:0007669"/>
    <property type="project" value="TreeGrafter"/>
</dbReference>
<evidence type="ECO:0000256" key="7">
    <source>
        <dbReference type="ARBA" id="ARBA00022833"/>
    </source>
</evidence>
<dbReference type="GO" id="GO:0005634">
    <property type="term" value="C:nucleus"/>
    <property type="evidence" value="ECO:0007669"/>
    <property type="project" value="UniProtKB-SubCell"/>
</dbReference>
<keyword evidence="10" id="KW-0804">Transcription</keyword>
<dbReference type="FunFam" id="3.30.160.60:FF:000508">
    <property type="entry name" value="Myeloid zinc finger 1"/>
    <property type="match status" value="1"/>
</dbReference>
<evidence type="ECO:0000256" key="12">
    <source>
        <dbReference type="ARBA" id="ARBA00061457"/>
    </source>
</evidence>
<comment type="similarity">
    <text evidence="12">Belongs to the CTCF zinc-finger protein family.</text>
</comment>
<evidence type="ECO:0000313" key="17">
    <source>
        <dbReference type="EMBL" id="KAJ8042338.1"/>
    </source>
</evidence>
<dbReference type="EMBL" id="JAIZAY010000005">
    <property type="protein sequence ID" value="KAJ8042338.1"/>
    <property type="molecule type" value="Genomic_DNA"/>
</dbReference>
<feature type="compositionally biased region" description="Polar residues" evidence="15">
    <location>
        <begin position="831"/>
        <end position="844"/>
    </location>
</feature>
<comment type="subcellular location">
    <subcellularLocation>
        <location evidence="1">Nucleus</location>
    </subcellularLocation>
</comment>
<dbReference type="PANTHER" id="PTHR24408:SF58">
    <property type="entry name" value="TRANSCRIPTION FACTOR (TFIIIA), PUTATIVE (AFU_ORTHOLOGUE AFUA_1G05150)-RELATED"/>
    <property type="match status" value="1"/>
</dbReference>
<dbReference type="GO" id="GO:0008270">
    <property type="term" value="F:zinc ion binding"/>
    <property type="evidence" value="ECO:0007669"/>
    <property type="project" value="UniProtKB-KW"/>
</dbReference>
<dbReference type="Pfam" id="PF23611">
    <property type="entry name" value="zf-C2H2_16"/>
    <property type="match status" value="2"/>
</dbReference>
<feature type="compositionally biased region" description="Basic and acidic residues" evidence="15">
    <location>
        <begin position="816"/>
        <end position="829"/>
    </location>
</feature>
<feature type="region of interest" description="Disordered" evidence="15">
    <location>
        <begin position="809"/>
        <end position="865"/>
    </location>
</feature>
<feature type="domain" description="C2H2-type" evidence="16">
    <location>
        <begin position="432"/>
        <end position="459"/>
    </location>
</feature>
<feature type="domain" description="C2H2-type" evidence="16">
    <location>
        <begin position="604"/>
        <end position="631"/>
    </location>
</feature>
<dbReference type="FunFam" id="3.30.160.60:FF:000222">
    <property type="entry name" value="Putative transcriptional repressor ctcf"/>
    <property type="match status" value="1"/>
</dbReference>
<dbReference type="InterPro" id="IPR056438">
    <property type="entry name" value="Znf-C2H2_CTCF"/>
</dbReference>
<feature type="domain" description="C2H2-type" evidence="16">
    <location>
        <begin position="632"/>
        <end position="655"/>
    </location>
</feature>
<reference evidence="17" key="1">
    <citation type="submission" date="2021-10" db="EMBL/GenBank/DDBJ databases">
        <title>Tropical sea cucumber genome reveals ecological adaptation and Cuvierian tubules defense mechanism.</title>
        <authorList>
            <person name="Chen T."/>
        </authorList>
    </citation>
    <scope>NUCLEOTIDE SEQUENCE</scope>
    <source>
        <strain evidence="17">Nanhai2018</strain>
        <tissue evidence="17">Muscle</tissue>
    </source>
</reference>
<keyword evidence="18" id="KW-1185">Reference proteome</keyword>
<dbReference type="Gene3D" id="3.30.160.60">
    <property type="entry name" value="Classic Zinc Finger"/>
    <property type="match status" value="7"/>
</dbReference>
<name>A0A9Q1CCS4_HOLLE</name>
<dbReference type="AlphaFoldDB" id="A0A9Q1CCS4"/>
<evidence type="ECO:0000256" key="2">
    <source>
        <dbReference type="ARBA" id="ARBA00006991"/>
    </source>
</evidence>
<feature type="domain" description="C2H2-type" evidence="16">
    <location>
        <begin position="460"/>
        <end position="488"/>
    </location>
</feature>
<protein>
    <recommendedName>
        <fullName evidence="13">CCCTC-binding factor</fullName>
    </recommendedName>
</protein>
<dbReference type="SMART" id="SM00355">
    <property type="entry name" value="ZnF_C2H2"/>
    <property type="match status" value="8"/>
</dbReference>
<evidence type="ECO:0000256" key="10">
    <source>
        <dbReference type="ARBA" id="ARBA00023163"/>
    </source>
</evidence>
<evidence type="ECO:0000256" key="15">
    <source>
        <dbReference type="SAM" id="MobiDB-lite"/>
    </source>
</evidence>
<feature type="domain" description="C2H2-type" evidence="16">
    <location>
        <begin position="489"/>
        <end position="516"/>
    </location>
</feature>
<keyword evidence="3" id="KW-0678">Repressor</keyword>
<organism evidence="17 18">
    <name type="scientific">Holothuria leucospilota</name>
    <name type="common">Black long sea cucumber</name>
    <name type="synonym">Mertensiothuria leucospilota</name>
    <dbReference type="NCBI Taxonomy" id="206669"/>
    <lineage>
        <taxon>Eukaryota</taxon>
        <taxon>Metazoa</taxon>
        <taxon>Echinodermata</taxon>
        <taxon>Eleutherozoa</taxon>
        <taxon>Echinozoa</taxon>
        <taxon>Holothuroidea</taxon>
        <taxon>Aspidochirotacea</taxon>
        <taxon>Aspidochirotida</taxon>
        <taxon>Holothuriidae</taxon>
        <taxon>Holothuria</taxon>
    </lineage>
</organism>
<dbReference type="PROSITE" id="PS50157">
    <property type="entry name" value="ZINC_FINGER_C2H2_2"/>
    <property type="match status" value="8"/>
</dbReference>
<evidence type="ECO:0000259" key="16">
    <source>
        <dbReference type="PROSITE" id="PS50157"/>
    </source>
</evidence>
<dbReference type="SUPFAM" id="SSF57667">
    <property type="entry name" value="beta-beta-alpha zinc fingers"/>
    <property type="match status" value="4"/>
</dbReference>
<feature type="domain" description="C2H2-type" evidence="16">
    <location>
        <begin position="545"/>
        <end position="572"/>
    </location>
</feature>
<comment type="caution">
    <text evidence="17">The sequence shown here is derived from an EMBL/GenBank/DDBJ whole genome shotgun (WGS) entry which is preliminary data.</text>
</comment>
<dbReference type="OrthoDB" id="6077919at2759"/>
<evidence type="ECO:0000256" key="5">
    <source>
        <dbReference type="ARBA" id="ARBA00022737"/>
    </source>
</evidence>
<keyword evidence="9" id="KW-0238">DNA-binding</keyword>
<dbReference type="GO" id="GO:0000981">
    <property type="term" value="F:DNA-binding transcription factor activity, RNA polymerase II-specific"/>
    <property type="evidence" value="ECO:0007669"/>
    <property type="project" value="TreeGrafter"/>
</dbReference>
<evidence type="ECO:0000256" key="1">
    <source>
        <dbReference type="ARBA" id="ARBA00004123"/>
    </source>
</evidence>
<feature type="domain" description="C2H2-type" evidence="16">
    <location>
        <begin position="574"/>
        <end position="602"/>
    </location>
</feature>
<dbReference type="Pfam" id="PF00096">
    <property type="entry name" value="zf-C2H2"/>
    <property type="match status" value="4"/>
</dbReference>
<evidence type="ECO:0000313" key="18">
    <source>
        <dbReference type="Proteomes" id="UP001152320"/>
    </source>
</evidence>
<feature type="compositionally biased region" description="Acidic residues" evidence="15">
    <location>
        <begin position="845"/>
        <end position="855"/>
    </location>
</feature>
<dbReference type="PANTHER" id="PTHR24408">
    <property type="entry name" value="ZINC FINGER PROTEIN"/>
    <property type="match status" value="1"/>
</dbReference>
<keyword evidence="11" id="KW-0539">Nucleus</keyword>
<comment type="similarity">
    <text evidence="2">Belongs to the krueppel C2H2-type zinc-finger protein family.</text>
</comment>
<evidence type="ECO:0000256" key="11">
    <source>
        <dbReference type="ARBA" id="ARBA00023242"/>
    </source>
</evidence>
<evidence type="ECO:0000256" key="6">
    <source>
        <dbReference type="ARBA" id="ARBA00022771"/>
    </source>
</evidence>
<keyword evidence="6 14" id="KW-0863">Zinc-finger</keyword>
<dbReference type="GO" id="GO:0042802">
    <property type="term" value="F:identical protein binding"/>
    <property type="evidence" value="ECO:0007669"/>
    <property type="project" value="UniProtKB-ARBA"/>
</dbReference>
<keyword evidence="7" id="KW-0862">Zinc</keyword>
<evidence type="ECO:0000256" key="9">
    <source>
        <dbReference type="ARBA" id="ARBA00023125"/>
    </source>
</evidence>
<keyword evidence="5" id="KW-0677">Repeat</keyword>
<sequence>MEGEKQAATDPASLDVLETYLQNFNEELSTSTGPTTGAGGKGPAAPSQATDSSKENLNVKMESSTQQLVEKMELKHDGEGGDPSSNVQGNVSGDGSTITVQQAAGAAVITEQGDGVQQAHTEMDITETLQLLANASANMSVSQGTTAQGATIVQTSSGGQQLLTTTVSATGEIGTLQPGNGEQQVVMVTQADDGSNAGQQQQVLMVQMQEDGSVPLDAQGVTSISLSGAPVNLVGNNNIVYQTSNLPQLVPVSQDGSIAVQQDAGVEGGTQMYTIIQTVDDSGTPGQAVQLGSDPAGQGQIILSHQGDDGQLQLQMVDEQDGEMKQDDSEPGVSVKQEDTQIVIVQEMPTSKKVSMEAGPSMDAESSVYDFYAGDDDTAPFKTSLVKTEEKPTVDATRKKTRYVVPKFDDGHLNQQGNKKKGGPVGRKPKVHECHLCGRIFRTSTLLRNHINTHTGTKPYKCELCPKAFGTSGELGRHMKYIHTHEKPHKCPLCDYESVEASKIKRHMRSHTGEKPYKCTLCDYSSTDNYKLKRHMRVHTGERPFKCPDCDQAYSQKTCLKEHMWKHREDRPCFKCDQCDTSFGRLTDMKAHIKTMHTVCDPPIKCKMCTEEFADRYAHTQHLKVHKVSKVFKCGECQETFWKRQELMSHIQIHTTGVKRKASEVSPSRPTTRRQRMLLPEESLGDSTTLTVDGTPVQVSVQQGMEGTVQIMQTVEGTVPVTILSVSEAEESQSGEGALQIVNGTIVQGDGGEQETGQLIMQVHEEDSPKLQMDQSAMEDTKAIQAIATADTGGGATDSKNSIGMQIMQEQSDQQGEEKIVQTKREEAQGHNGSTQDGTSQEQVEQSEDPVEEGDGTIYLFVEEQ</sequence>
<dbReference type="InterPro" id="IPR036236">
    <property type="entry name" value="Znf_C2H2_sf"/>
</dbReference>
<evidence type="ECO:0000256" key="14">
    <source>
        <dbReference type="PROSITE-ProRule" id="PRU00042"/>
    </source>
</evidence>
<gene>
    <name evidence="17" type="ORF">HOLleu_13366</name>
</gene>
<feature type="region of interest" description="Disordered" evidence="15">
    <location>
        <begin position="23"/>
        <end position="57"/>
    </location>
</feature>
<keyword evidence="8" id="KW-0805">Transcription regulation</keyword>
<evidence type="ECO:0000256" key="3">
    <source>
        <dbReference type="ARBA" id="ARBA00022491"/>
    </source>
</evidence>
<evidence type="ECO:0000256" key="13">
    <source>
        <dbReference type="ARBA" id="ARBA00079129"/>
    </source>
</evidence>
<dbReference type="Proteomes" id="UP001152320">
    <property type="component" value="Chromosome 5"/>
</dbReference>